<name>A0A1J1HXL9_9DIPT</name>
<protein>
    <submittedName>
        <fullName evidence="1">CLUMA_CG006386, isoform A</fullName>
    </submittedName>
</protein>
<dbReference type="EMBL" id="CVRI01000035">
    <property type="protein sequence ID" value="CRK92824.1"/>
    <property type="molecule type" value="Genomic_DNA"/>
</dbReference>
<evidence type="ECO:0000313" key="1">
    <source>
        <dbReference type="EMBL" id="CRK92824.1"/>
    </source>
</evidence>
<reference evidence="1 2" key="1">
    <citation type="submission" date="2015-04" db="EMBL/GenBank/DDBJ databases">
        <authorList>
            <person name="Syromyatnikov M.Y."/>
            <person name="Popov V.N."/>
        </authorList>
    </citation>
    <scope>NUCLEOTIDE SEQUENCE [LARGE SCALE GENOMIC DNA]</scope>
</reference>
<evidence type="ECO:0000313" key="2">
    <source>
        <dbReference type="Proteomes" id="UP000183832"/>
    </source>
</evidence>
<dbReference type="Proteomes" id="UP000183832">
    <property type="component" value="Unassembled WGS sequence"/>
</dbReference>
<dbReference type="AlphaFoldDB" id="A0A1J1HXL9"/>
<gene>
    <name evidence="1" type="ORF">CLUMA_CG006386</name>
</gene>
<accession>A0A1J1HXL9</accession>
<sequence length="72" mass="8625">MKNSIGIDDERQEPQVNSNSCRLNLINIIFIRLKWLHTFAFTSQKFHYRMTTITWFGHVAFRTKFECLIITC</sequence>
<keyword evidence="2" id="KW-1185">Reference proteome</keyword>
<proteinExistence type="predicted"/>
<organism evidence="1 2">
    <name type="scientific">Clunio marinus</name>
    <dbReference type="NCBI Taxonomy" id="568069"/>
    <lineage>
        <taxon>Eukaryota</taxon>
        <taxon>Metazoa</taxon>
        <taxon>Ecdysozoa</taxon>
        <taxon>Arthropoda</taxon>
        <taxon>Hexapoda</taxon>
        <taxon>Insecta</taxon>
        <taxon>Pterygota</taxon>
        <taxon>Neoptera</taxon>
        <taxon>Endopterygota</taxon>
        <taxon>Diptera</taxon>
        <taxon>Nematocera</taxon>
        <taxon>Chironomoidea</taxon>
        <taxon>Chironomidae</taxon>
        <taxon>Clunio</taxon>
    </lineage>
</organism>